<feature type="domain" description="Globin" evidence="8">
    <location>
        <begin position="2"/>
        <end position="142"/>
    </location>
</feature>
<sequence>MGLTEADKSRVKAIWVNVSAHPEELGGEALVRMFAVHPSTKTYFPHFDLHPGSENIRAHGKKVVNALTEAVNHLDDVAGALSRLSDLHAQKLRVDPVNFRLLSQCILVTIAAHCQGALTPEVHVSLDKFLTKVGKCLVSRYR</sequence>
<dbReference type="SUPFAM" id="SSF46458">
    <property type="entry name" value="Globin-like"/>
    <property type="match status" value="1"/>
</dbReference>
<evidence type="ECO:0000259" key="8">
    <source>
        <dbReference type="PROSITE" id="PS01033"/>
    </source>
</evidence>
<dbReference type="PROSITE" id="PS01033">
    <property type="entry name" value="GLOBIN"/>
    <property type="match status" value="1"/>
</dbReference>
<gene>
    <name evidence="10" type="primary">LOC129340104</name>
</gene>
<dbReference type="PANTHER" id="PTHR11442:SF48">
    <property type="entry name" value="HEMOGLOBIN SUBUNIT ALPHA"/>
    <property type="match status" value="1"/>
</dbReference>
<dbReference type="PANTHER" id="PTHR11442">
    <property type="entry name" value="HEMOGLOBIN FAMILY MEMBER"/>
    <property type="match status" value="1"/>
</dbReference>
<dbReference type="InterPro" id="IPR009050">
    <property type="entry name" value="Globin-like_sf"/>
</dbReference>
<dbReference type="FunFam" id="1.10.490.10:FF:000002">
    <property type="entry name" value="Hemoglobin subunit alpha"/>
    <property type="match status" value="1"/>
</dbReference>
<evidence type="ECO:0000256" key="7">
    <source>
        <dbReference type="RuleBase" id="RU000356"/>
    </source>
</evidence>
<dbReference type="GO" id="GO:0019825">
    <property type="term" value="F:oxygen binding"/>
    <property type="evidence" value="ECO:0007669"/>
    <property type="project" value="InterPro"/>
</dbReference>
<protein>
    <submittedName>
        <fullName evidence="10">Hemoglobin subunit alpha-1-like</fullName>
    </submittedName>
</protein>
<dbReference type="Pfam" id="PF00042">
    <property type="entry name" value="Globin"/>
    <property type="match status" value="1"/>
</dbReference>
<dbReference type="Proteomes" id="UP001190640">
    <property type="component" value="Chromosome 12"/>
</dbReference>
<dbReference type="GO" id="GO:0031838">
    <property type="term" value="C:haptoglobin-hemoglobin complex"/>
    <property type="evidence" value="ECO:0007669"/>
    <property type="project" value="TreeGrafter"/>
</dbReference>
<dbReference type="GO" id="GO:0005506">
    <property type="term" value="F:iron ion binding"/>
    <property type="evidence" value="ECO:0007669"/>
    <property type="project" value="InterPro"/>
</dbReference>
<comment type="similarity">
    <text evidence="1 7">Belongs to the globin family.</text>
</comment>
<dbReference type="GO" id="GO:0072562">
    <property type="term" value="C:blood microparticle"/>
    <property type="evidence" value="ECO:0007669"/>
    <property type="project" value="TreeGrafter"/>
</dbReference>
<evidence type="ECO:0000256" key="2">
    <source>
        <dbReference type="ARBA" id="ARBA00022448"/>
    </source>
</evidence>
<dbReference type="InterPro" id="IPR012292">
    <property type="entry name" value="Globin/Proto"/>
</dbReference>
<name>A0AA97K4N4_EUBMA</name>
<dbReference type="GO" id="GO:0031720">
    <property type="term" value="F:haptoglobin binding"/>
    <property type="evidence" value="ECO:0007669"/>
    <property type="project" value="TreeGrafter"/>
</dbReference>
<dbReference type="GeneID" id="129340104"/>
<organism evidence="9 10">
    <name type="scientific">Eublepharis macularius</name>
    <name type="common">Leopard gecko</name>
    <name type="synonym">Cyrtodactylus macularius</name>
    <dbReference type="NCBI Taxonomy" id="481883"/>
    <lineage>
        <taxon>Eukaryota</taxon>
        <taxon>Metazoa</taxon>
        <taxon>Chordata</taxon>
        <taxon>Craniata</taxon>
        <taxon>Vertebrata</taxon>
        <taxon>Euteleostomi</taxon>
        <taxon>Lepidosauria</taxon>
        <taxon>Squamata</taxon>
        <taxon>Bifurcata</taxon>
        <taxon>Gekkota</taxon>
        <taxon>Eublepharidae</taxon>
        <taxon>Eublepharinae</taxon>
        <taxon>Eublepharis</taxon>
    </lineage>
</organism>
<keyword evidence="2 7" id="KW-0813">Transport</keyword>
<evidence type="ECO:0000256" key="1">
    <source>
        <dbReference type="ARBA" id="ARBA00008705"/>
    </source>
</evidence>
<dbReference type="Gene3D" id="1.10.490.10">
    <property type="entry name" value="Globins"/>
    <property type="match status" value="1"/>
</dbReference>
<dbReference type="InterPro" id="IPR000971">
    <property type="entry name" value="Globin"/>
</dbReference>
<evidence type="ECO:0000313" key="9">
    <source>
        <dbReference type="Proteomes" id="UP001190640"/>
    </source>
</evidence>
<reference evidence="10" key="1">
    <citation type="submission" date="2025-08" db="UniProtKB">
        <authorList>
            <consortium name="RefSeq"/>
        </authorList>
    </citation>
    <scope>IDENTIFICATION</scope>
    <source>
        <tissue evidence="10">Blood</tissue>
    </source>
</reference>
<keyword evidence="3 7" id="KW-0349">Heme</keyword>
<dbReference type="KEGG" id="emc:129340104"/>
<keyword evidence="5" id="KW-0479">Metal-binding</keyword>
<dbReference type="PRINTS" id="PR00612">
    <property type="entry name" value="ALPHAHAEM"/>
</dbReference>
<proteinExistence type="inferred from homology"/>
<evidence type="ECO:0000256" key="6">
    <source>
        <dbReference type="ARBA" id="ARBA00023004"/>
    </source>
</evidence>
<dbReference type="GO" id="GO:0005833">
    <property type="term" value="C:hemoglobin complex"/>
    <property type="evidence" value="ECO:0007669"/>
    <property type="project" value="InterPro"/>
</dbReference>
<dbReference type="InterPro" id="IPR050056">
    <property type="entry name" value="Hemoglobin_oxygen_transport"/>
</dbReference>
<dbReference type="GO" id="GO:0004601">
    <property type="term" value="F:peroxidase activity"/>
    <property type="evidence" value="ECO:0007669"/>
    <property type="project" value="TreeGrafter"/>
</dbReference>
<dbReference type="GO" id="GO:0043177">
    <property type="term" value="F:organic acid binding"/>
    <property type="evidence" value="ECO:0007669"/>
    <property type="project" value="TreeGrafter"/>
</dbReference>
<evidence type="ECO:0000256" key="5">
    <source>
        <dbReference type="ARBA" id="ARBA00022723"/>
    </source>
</evidence>
<keyword evidence="9" id="KW-1185">Reference proteome</keyword>
<dbReference type="RefSeq" id="XP_054850663.1">
    <property type="nucleotide sequence ID" value="XM_054994688.1"/>
</dbReference>
<dbReference type="InterPro" id="IPR002339">
    <property type="entry name" value="Hemoglobin_pi"/>
</dbReference>
<dbReference type="AlphaFoldDB" id="A0AA97K4N4"/>
<keyword evidence="6" id="KW-0408">Iron</keyword>
<dbReference type="GO" id="GO:0042744">
    <property type="term" value="P:hydrogen peroxide catabolic process"/>
    <property type="evidence" value="ECO:0007669"/>
    <property type="project" value="TreeGrafter"/>
</dbReference>
<evidence type="ECO:0000313" key="10">
    <source>
        <dbReference type="RefSeq" id="XP_054850663.1"/>
    </source>
</evidence>
<dbReference type="InterPro" id="IPR002338">
    <property type="entry name" value="Hemoglobin_a-typ"/>
</dbReference>
<evidence type="ECO:0000256" key="4">
    <source>
        <dbReference type="ARBA" id="ARBA00022621"/>
    </source>
</evidence>
<keyword evidence="4 7" id="KW-0561">Oxygen transport</keyword>
<dbReference type="GO" id="GO:0020037">
    <property type="term" value="F:heme binding"/>
    <property type="evidence" value="ECO:0007669"/>
    <property type="project" value="InterPro"/>
</dbReference>
<evidence type="ECO:0000256" key="3">
    <source>
        <dbReference type="ARBA" id="ARBA00022617"/>
    </source>
</evidence>
<dbReference type="PRINTS" id="PR00815">
    <property type="entry name" value="PIHAEM"/>
</dbReference>
<dbReference type="GO" id="GO:0005344">
    <property type="term" value="F:oxygen carrier activity"/>
    <property type="evidence" value="ECO:0007669"/>
    <property type="project" value="UniProtKB-KW"/>
</dbReference>
<dbReference type="CDD" id="cd08927">
    <property type="entry name" value="Hb-alpha-like"/>
    <property type="match status" value="1"/>
</dbReference>
<accession>A0AA97K4N4</accession>